<dbReference type="AlphaFoldDB" id="A0A0A9BIT7"/>
<protein>
    <submittedName>
        <fullName evidence="1">Uncharacterized protein</fullName>
    </submittedName>
</protein>
<organism evidence="1">
    <name type="scientific">Arundo donax</name>
    <name type="common">Giant reed</name>
    <name type="synonym">Donax arundinaceus</name>
    <dbReference type="NCBI Taxonomy" id="35708"/>
    <lineage>
        <taxon>Eukaryota</taxon>
        <taxon>Viridiplantae</taxon>
        <taxon>Streptophyta</taxon>
        <taxon>Embryophyta</taxon>
        <taxon>Tracheophyta</taxon>
        <taxon>Spermatophyta</taxon>
        <taxon>Magnoliopsida</taxon>
        <taxon>Liliopsida</taxon>
        <taxon>Poales</taxon>
        <taxon>Poaceae</taxon>
        <taxon>PACMAD clade</taxon>
        <taxon>Arundinoideae</taxon>
        <taxon>Arundineae</taxon>
        <taxon>Arundo</taxon>
    </lineage>
</organism>
<dbReference type="EMBL" id="GBRH01234594">
    <property type="protein sequence ID" value="JAD63301.1"/>
    <property type="molecule type" value="Transcribed_RNA"/>
</dbReference>
<sequence length="31" mass="3499">MREGNSYFPLPISLGLVNNVTVCCKHYCVQL</sequence>
<reference evidence="1" key="1">
    <citation type="submission" date="2014-09" db="EMBL/GenBank/DDBJ databases">
        <authorList>
            <person name="Magalhaes I.L.F."/>
            <person name="Oliveira U."/>
            <person name="Santos F.R."/>
            <person name="Vidigal T.H.D.A."/>
            <person name="Brescovit A.D."/>
            <person name="Santos A.J."/>
        </authorList>
    </citation>
    <scope>NUCLEOTIDE SEQUENCE</scope>
    <source>
        <tissue evidence="1">Shoot tissue taken approximately 20 cm above the soil surface</tissue>
    </source>
</reference>
<proteinExistence type="predicted"/>
<name>A0A0A9BIT7_ARUDO</name>
<reference evidence="1" key="2">
    <citation type="journal article" date="2015" name="Data Brief">
        <title>Shoot transcriptome of the giant reed, Arundo donax.</title>
        <authorList>
            <person name="Barrero R.A."/>
            <person name="Guerrero F.D."/>
            <person name="Moolhuijzen P."/>
            <person name="Goolsby J.A."/>
            <person name="Tidwell J."/>
            <person name="Bellgard S.E."/>
            <person name="Bellgard M.I."/>
        </authorList>
    </citation>
    <scope>NUCLEOTIDE SEQUENCE</scope>
    <source>
        <tissue evidence="1">Shoot tissue taken approximately 20 cm above the soil surface</tissue>
    </source>
</reference>
<accession>A0A0A9BIT7</accession>
<evidence type="ECO:0000313" key="1">
    <source>
        <dbReference type="EMBL" id="JAD63301.1"/>
    </source>
</evidence>